<dbReference type="AlphaFoldDB" id="A0A125QEU2"/>
<gene>
    <name evidence="2" type="ORF">PFLmoz3_06133</name>
</gene>
<accession>A0A125QEU2</accession>
<dbReference type="EMBL" id="LCYA01000271">
    <property type="protein sequence ID" value="KWV76119.1"/>
    <property type="molecule type" value="Genomic_DNA"/>
</dbReference>
<feature type="region of interest" description="Disordered" evidence="1">
    <location>
        <begin position="126"/>
        <end position="158"/>
    </location>
</feature>
<organism evidence="2 3">
    <name type="scientific">Pseudomonas fluorescens</name>
    <dbReference type="NCBI Taxonomy" id="294"/>
    <lineage>
        <taxon>Bacteria</taxon>
        <taxon>Pseudomonadati</taxon>
        <taxon>Pseudomonadota</taxon>
        <taxon>Gammaproteobacteria</taxon>
        <taxon>Pseudomonadales</taxon>
        <taxon>Pseudomonadaceae</taxon>
        <taxon>Pseudomonas</taxon>
    </lineage>
</organism>
<reference evidence="2 3" key="1">
    <citation type="submission" date="2015-05" db="EMBL/GenBank/DDBJ databases">
        <title>A genomic and transcriptomic approach to investigate the blue pigment phenotype in Pseudomonas fluorescens.</title>
        <authorList>
            <person name="Andreani N.A."/>
            <person name="Cardazzo B."/>
        </authorList>
    </citation>
    <scope>NUCLEOTIDE SEQUENCE [LARGE SCALE GENOMIC DNA]</scope>
    <source>
        <strain evidence="2 3">Ps_22</strain>
    </source>
</reference>
<comment type="caution">
    <text evidence="2">The sequence shown here is derived from an EMBL/GenBank/DDBJ whole genome shotgun (WGS) entry which is preliminary data.</text>
</comment>
<protein>
    <submittedName>
        <fullName evidence="2">Uncharacterized protein</fullName>
    </submittedName>
</protein>
<name>A0A125QEU2_PSEFL</name>
<proteinExistence type="predicted"/>
<evidence type="ECO:0000313" key="2">
    <source>
        <dbReference type="EMBL" id="KWV76119.1"/>
    </source>
</evidence>
<feature type="compositionally biased region" description="Basic and acidic residues" evidence="1">
    <location>
        <begin position="126"/>
        <end position="136"/>
    </location>
</feature>
<sequence>MANTLRSTVETADDPVVGFDHCVGQHRLPFRDANSQDRKPPVLREIAHAVGIIPFTLPAQTSHPMGRNAGKQILGEIDALQIFEPVEQPVGRRRVRARLELAQPHKTGHPIISRLLEQCQQLFSDRHRQPTGDPRLDASLGIDESRGTKPLDRGCRGKDSAGASALGYEATGDILVRHRHLGFSEQPFLQLARTTSGEGAEAVEPP</sequence>
<feature type="compositionally biased region" description="Basic and acidic residues" evidence="1">
    <location>
        <begin position="143"/>
        <end position="158"/>
    </location>
</feature>
<evidence type="ECO:0000256" key="1">
    <source>
        <dbReference type="SAM" id="MobiDB-lite"/>
    </source>
</evidence>
<evidence type="ECO:0000313" key="3">
    <source>
        <dbReference type="Proteomes" id="UP000061348"/>
    </source>
</evidence>
<dbReference type="Proteomes" id="UP000061348">
    <property type="component" value="Unassembled WGS sequence"/>
</dbReference>